<evidence type="ECO:0000313" key="4">
    <source>
        <dbReference type="Proteomes" id="UP001551675"/>
    </source>
</evidence>
<sequence length="160" mass="18232">GGRRTVLHVQVTEQTLTGESDAPAHLEDGTAIPAADARRMAYTAELRRVLRDARGIVTDFGRSRRLASADQREAIIARYRYCCREGCDVPAYLAEIDHIEPWYPSGRTDLGNLAPLCAPDNKWKSRHPDKVEVIDQPDGTVTMRFHRYPKHRPRAWARRQ</sequence>
<reference evidence="3 4" key="1">
    <citation type="submission" date="2024-06" db="EMBL/GenBank/DDBJ databases">
        <title>The Natural Products Discovery Center: Release of the First 8490 Sequenced Strains for Exploring Actinobacteria Biosynthetic Diversity.</title>
        <authorList>
            <person name="Kalkreuter E."/>
            <person name="Kautsar S.A."/>
            <person name="Yang D."/>
            <person name="Bader C.D."/>
            <person name="Teijaro C.N."/>
            <person name="Fluegel L."/>
            <person name="Davis C.M."/>
            <person name="Simpson J.R."/>
            <person name="Lauterbach L."/>
            <person name="Steele A.D."/>
            <person name="Gui C."/>
            <person name="Meng S."/>
            <person name="Li G."/>
            <person name="Viehrig K."/>
            <person name="Ye F."/>
            <person name="Su P."/>
            <person name="Kiefer A.F."/>
            <person name="Nichols A."/>
            <person name="Cepeda A.J."/>
            <person name="Yan W."/>
            <person name="Fan B."/>
            <person name="Jiang Y."/>
            <person name="Adhikari A."/>
            <person name="Zheng C.-J."/>
            <person name="Schuster L."/>
            <person name="Cowan T.M."/>
            <person name="Smanski M.J."/>
            <person name="Chevrette M.G."/>
            <person name="De Carvalho L.P.S."/>
            <person name="Shen B."/>
        </authorList>
    </citation>
    <scope>NUCLEOTIDE SEQUENCE [LARGE SCALE GENOMIC DNA]</scope>
    <source>
        <strain evidence="3 4">NPDC050100</strain>
    </source>
</reference>
<dbReference type="SMART" id="SM00507">
    <property type="entry name" value="HNHc"/>
    <property type="match status" value="1"/>
</dbReference>
<organism evidence="3 4">
    <name type="scientific">Microtetraspora glauca</name>
    <dbReference type="NCBI Taxonomy" id="1996"/>
    <lineage>
        <taxon>Bacteria</taxon>
        <taxon>Bacillati</taxon>
        <taxon>Actinomycetota</taxon>
        <taxon>Actinomycetes</taxon>
        <taxon>Streptosporangiales</taxon>
        <taxon>Streptosporangiaceae</taxon>
        <taxon>Microtetraspora</taxon>
    </lineage>
</organism>
<name>A0ABV3GM19_MICGL</name>
<dbReference type="Pfam" id="PF01844">
    <property type="entry name" value="HNH"/>
    <property type="match status" value="1"/>
</dbReference>
<gene>
    <name evidence="3" type="ORF">AB0I59_29085</name>
</gene>
<dbReference type="CDD" id="cd00085">
    <property type="entry name" value="HNHc"/>
    <property type="match status" value="1"/>
</dbReference>
<proteinExistence type="inferred from homology"/>
<protein>
    <submittedName>
        <fullName evidence="3">DUF222 domain-containing protein</fullName>
    </submittedName>
</protein>
<feature type="domain" description="HNH nuclease" evidence="2">
    <location>
        <begin position="70"/>
        <end position="122"/>
    </location>
</feature>
<dbReference type="InterPro" id="IPR003615">
    <property type="entry name" value="HNH_nuc"/>
</dbReference>
<keyword evidence="4" id="KW-1185">Reference proteome</keyword>
<evidence type="ECO:0000313" key="3">
    <source>
        <dbReference type="EMBL" id="MEV0972678.1"/>
    </source>
</evidence>
<comment type="caution">
    <text evidence="3">The sequence shown here is derived from an EMBL/GenBank/DDBJ whole genome shotgun (WGS) entry which is preliminary data.</text>
</comment>
<feature type="non-terminal residue" evidence="3">
    <location>
        <position position="1"/>
    </location>
</feature>
<dbReference type="EMBL" id="JBFALK010000018">
    <property type="protein sequence ID" value="MEV0972678.1"/>
    <property type="molecule type" value="Genomic_DNA"/>
</dbReference>
<dbReference type="RefSeq" id="WP_358137980.1">
    <property type="nucleotide sequence ID" value="NZ_JBFALK010000018.1"/>
</dbReference>
<dbReference type="InterPro" id="IPR002711">
    <property type="entry name" value="HNH"/>
</dbReference>
<dbReference type="Gene3D" id="1.10.30.50">
    <property type="match status" value="1"/>
</dbReference>
<comment type="similarity">
    <text evidence="1">Belongs to the Rv1128c/1148c/1588c/1702c/1945/3466 family.</text>
</comment>
<dbReference type="Pfam" id="PF02720">
    <property type="entry name" value="DUF222"/>
    <property type="match status" value="1"/>
</dbReference>
<dbReference type="InterPro" id="IPR003870">
    <property type="entry name" value="DUF222"/>
</dbReference>
<dbReference type="Proteomes" id="UP001551675">
    <property type="component" value="Unassembled WGS sequence"/>
</dbReference>
<evidence type="ECO:0000256" key="1">
    <source>
        <dbReference type="ARBA" id="ARBA00023450"/>
    </source>
</evidence>
<evidence type="ECO:0000259" key="2">
    <source>
        <dbReference type="SMART" id="SM00507"/>
    </source>
</evidence>
<accession>A0ABV3GM19</accession>